<dbReference type="Pfam" id="PF03747">
    <property type="entry name" value="ADP_ribosyl_GH"/>
    <property type="match status" value="1"/>
</dbReference>
<feature type="binding site" evidence="1">
    <location>
        <position position="57"/>
    </location>
    <ligand>
        <name>Mg(2+)</name>
        <dbReference type="ChEBI" id="CHEBI:18420"/>
        <label>1</label>
    </ligand>
</feature>
<keyword evidence="1" id="KW-0460">Magnesium</keyword>
<feature type="binding site" evidence="1">
    <location>
        <position position="55"/>
    </location>
    <ligand>
        <name>Mg(2+)</name>
        <dbReference type="ChEBI" id="CHEBI:18420"/>
        <label>1</label>
    </ligand>
</feature>
<name>A0A0F4PZT6_9GAMM</name>
<evidence type="ECO:0000313" key="2">
    <source>
        <dbReference type="EMBL" id="KJZ00615.1"/>
    </source>
</evidence>
<dbReference type="Gene3D" id="1.10.4080.10">
    <property type="entry name" value="ADP-ribosylation/Crystallin J1"/>
    <property type="match status" value="1"/>
</dbReference>
<dbReference type="InterPro" id="IPR005502">
    <property type="entry name" value="Ribosyl_crysJ1"/>
</dbReference>
<dbReference type="EMBL" id="JXXZ01000006">
    <property type="protein sequence ID" value="KJZ00615.1"/>
    <property type="molecule type" value="Genomic_DNA"/>
</dbReference>
<dbReference type="Proteomes" id="UP000033664">
    <property type="component" value="Unassembled WGS sequence"/>
</dbReference>
<dbReference type="AlphaFoldDB" id="A0A0F4PZT6"/>
<sequence>MDNSDLINRFRGALLGLAIGDALGTTLEFQPKGSFAPISEMIGGGPFNLKPGYWTDDTSMMYCLAHSLVRRKGFDAEDQMKLYCKWWHDGIFSSTGSCFDIGNTVKQSLTIFERTGEPFSGSTRADSAGNGSLMRLAPIPLFFHDDFSKAVHYGGQSSKTTHGAIEAVDACRYMSALIWGALNGVSKHDLLDGVYEAEEGYWSKHSLCESISKMIKSGEFKNKSADEIRASGYVMHSLEAALWAFYHSDSYKEGALMAVNLGEDADTTGAIYGQLAGAYYGEYKLPFEWVRKLKDYHVFYLKAEELKQVV</sequence>
<feature type="binding site" evidence="1">
    <location>
        <position position="56"/>
    </location>
    <ligand>
        <name>Mg(2+)</name>
        <dbReference type="ChEBI" id="CHEBI:18420"/>
        <label>1</label>
    </ligand>
</feature>
<organism evidence="2 3">
    <name type="scientific">Pseudoalteromonas ruthenica</name>
    <dbReference type="NCBI Taxonomy" id="151081"/>
    <lineage>
        <taxon>Bacteria</taxon>
        <taxon>Pseudomonadati</taxon>
        <taxon>Pseudomonadota</taxon>
        <taxon>Gammaproteobacteria</taxon>
        <taxon>Alteromonadales</taxon>
        <taxon>Pseudoalteromonadaceae</taxon>
        <taxon>Pseudoalteromonas</taxon>
    </lineage>
</organism>
<accession>A0A0F4PZT6</accession>
<dbReference type="PANTHER" id="PTHR16222:SF12">
    <property type="entry name" value="ADP-RIBOSYLGLYCOHYDROLASE-RELATED"/>
    <property type="match status" value="1"/>
</dbReference>
<dbReference type="PATRIC" id="fig|151081.8.peg.3064"/>
<keyword evidence="2" id="KW-0378">Hydrolase</keyword>
<protein>
    <submittedName>
        <fullName evidence="2">ADP-ribosylglycohydrolase</fullName>
    </submittedName>
</protein>
<comment type="caution">
    <text evidence="2">The sequence shown here is derived from an EMBL/GenBank/DDBJ whole genome shotgun (WGS) entry which is preliminary data.</text>
</comment>
<gene>
    <name evidence="2" type="ORF">TW72_05960</name>
</gene>
<feature type="binding site" evidence="1">
    <location>
        <position position="267"/>
    </location>
    <ligand>
        <name>Mg(2+)</name>
        <dbReference type="ChEBI" id="CHEBI:18420"/>
        <label>1</label>
    </ligand>
</feature>
<dbReference type="InterPro" id="IPR050792">
    <property type="entry name" value="ADP-ribosylglycohydrolase"/>
</dbReference>
<dbReference type="InterPro" id="IPR036705">
    <property type="entry name" value="Ribosyl_crysJ1_sf"/>
</dbReference>
<keyword evidence="1" id="KW-0479">Metal-binding</keyword>
<feature type="binding site" evidence="1">
    <location>
        <position position="266"/>
    </location>
    <ligand>
        <name>Mg(2+)</name>
        <dbReference type="ChEBI" id="CHEBI:18420"/>
        <label>1</label>
    </ligand>
</feature>
<proteinExistence type="predicted"/>
<dbReference type="GO" id="GO:0016787">
    <property type="term" value="F:hydrolase activity"/>
    <property type="evidence" value="ECO:0007669"/>
    <property type="project" value="UniProtKB-KW"/>
</dbReference>
<keyword evidence="3" id="KW-1185">Reference proteome</keyword>
<dbReference type="SUPFAM" id="SSF101478">
    <property type="entry name" value="ADP-ribosylglycohydrolase"/>
    <property type="match status" value="1"/>
</dbReference>
<reference evidence="2 3" key="1">
    <citation type="journal article" date="2015" name="BMC Genomics">
        <title>Genome mining reveals unlocked bioactive potential of marine Gram-negative bacteria.</title>
        <authorList>
            <person name="Machado H."/>
            <person name="Sonnenschein E.C."/>
            <person name="Melchiorsen J."/>
            <person name="Gram L."/>
        </authorList>
    </citation>
    <scope>NUCLEOTIDE SEQUENCE [LARGE SCALE GENOMIC DNA]</scope>
    <source>
        <strain evidence="2 3">S3137</strain>
    </source>
</reference>
<comment type="cofactor">
    <cofactor evidence="1">
        <name>Mg(2+)</name>
        <dbReference type="ChEBI" id="CHEBI:18420"/>
    </cofactor>
    <text evidence="1">Binds 2 magnesium ions per subunit.</text>
</comment>
<dbReference type="PANTHER" id="PTHR16222">
    <property type="entry name" value="ADP-RIBOSYLGLYCOHYDROLASE"/>
    <property type="match status" value="1"/>
</dbReference>
<evidence type="ECO:0000256" key="1">
    <source>
        <dbReference type="PIRSR" id="PIRSR605502-1"/>
    </source>
</evidence>
<dbReference type="GO" id="GO:0046872">
    <property type="term" value="F:metal ion binding"/>
    <property type="evidence" value="ECO:0007669"/>
    <property type="project" value="UniProtKB-KW"/>
</dbReference>
<feature type="binding site" evidence="1">
    <location>
        <position position="264"/>
    </location>
    <ligand>
        <name>Mg(2+)</name>
        <dbReference type="ChEBI" id="CHEBI:18420"/>
        <label>1</label>
    </ligand>
</feature>
<evidence type="ECO:0000313" key="3">
    <source>
        <dbReference type="Proteomes" id="UP000033664"/>
    </source>
</evidence>